<dbReference type="GO" id="GO:0005737">
    <property type="term" value="C:cytoplasm"/>
    <property type="evidence" value="ECO:0007669"/>
    <property type="project" value="TreeGrafter"/>
</dbReference>
<dbReference type="PRINTS" id="PR00508">
    <property type="entry name" value="S21N4MTFRASE"/>
</dbReference>
<gene>
    <name evidence="6" type="ORF">UDIV_0900</name>
</gene>
<evidence type="ECO:0000256" key="3">
    <source>
        <dbReference type="ARBA" id="ARBA00022679"/>
    </source>
</evidence>
<dbReference type="GO" id="GO:0032259">
    <property type="term" value="P:methylation"/>
    <property type="evidence" value="ECO:0007669"/>
    <property type="project" value="UniProtKB-KW"/>
</dbReference>
<evidence type="ECO:0000259" key="5">
    <source>
        <dbReference type="Pfam" id="PF01555"/>
    </source>
</evidence>
<dbReference type="Gene3D" id="3.40.50.150">
    <property type="entry name" value="Vaccinia Virus protein VP39"/>
    <property type="match status" value="1"/>
</dbReference>
<protein>
    <recommendedName>
        <fullName evidence="4">Methyltransferase</fullName>
        <ecNumber evidence="4">2.1.1.-</ecNumber>
    </recommendedName>
</protein>
<evidence type="ECO:0000313" key="6">
    <source>
        <dbReference type="EMBL" id="KEZ24092.1"/>
    </source>
</evidence>
<comment type="similarity">
    <text evidence="1 4">Belongs to the N(4)/N(6)-methyltransferase family.</text>
</comment>
<keyword evidence="2 6" id="KW-0489">Methyltransferase</keyword>
<dbReference type="EC" id="2.1.1.-" evidence="4"/>
<dbReference type="GO" id="GO:0003677">
    <property type="term" value="F:DNA binding"/>
    <property type="evidence" value="ECO:0007669"/>
    <property type="project" value="InterPro"/>
</dbReference>
<evidence type="ECO:0000256" key="4">
    <source>
        <dbReference type="RuleBase" id="RU362026"/>
    </source>
</evidence>
<evidence type="ECO:0000313" key="7">
    <source>
        <dbReference type="Proteomes" id="UP000028537"/>
    </source>
</evidence>
<dbReference type="GO" id="GO:0008170">
    <property type="term" value="F:N-methyltransferase activity"/>
    <property type="evidence" value="ECO:0007669"/>
    <property type="project" value="InterPro"/>
</dbReference>
<dbReference type="InterPro" id="IPR002052">
    <property type="entry name" value="DNA_methylase_N6_adenine_CS"/>
</dbReference>
<dbReference type="RefSeq" id="WP_038101711.1">
    <property type="nucleotide sequence ID" value="NZ_JFDP01000008.1"/>
</dbReference>
<dbReference type="InterPro" id="IPR029063">
    <property type="entry name" value="SAM-dependent_MTases_sf"/>
</dbReference>
<dbReference type="Proteomes" id="UP000028537">
    <property type="component" value="Unassembled WGS sequence"/>
</dbReference>
<dbReference type="InterPro" id="IPR002941">
    <property type="entry name" value="DNA_methylase_N4/N6"/>
</dbReference>
<proteinExistence type="inferred from homology"/>
<evidence type="ECO:0000256" key="2">
    <source>
        <dbReference type="ARBA" id="ARBA00022603"/>
    </source>
</evidence>
<dbReference type="AlphaFoldDB" id="A0A084F1K0"/>
<feature type="domain" description="DNA methylase N-4/N-6" evidence="5">
    <location>
        <begin position="23"/>
        <end position="227"/>
    </location>
</feature>
<dbReference type="eggNOG" id="COG1092">
    <property type="taxonomic scope" value="Bacteria"/>
</dbReference>
<dbReference type="InterPro" id="IPR001091">
    <property type="entry name" value="RM_Methyltransferase"/>
</dbReference>
<dbReference type="EMBL" id="JFDP01000008">
    <property type="protein sequence ID" value="KEZ24092.1"/>
    <property type="molecule type" value="Genomic_DNA"/>
</dbReference>
<name>A0A084F1K0_9BACT</name>
<keyword evidence="7" id="KW-1185">Reference proteome</keyword>
<keyword evidence="3 6" id="KW-0808">Transferase</keyword>
<organism evidence="6 7">
    <name type="scientific">Ureaplasma diversum NCTC 246</name>
    <dbReference type="NCBI Taxonomy" id="1188241"/>
    <lineage>
        <taxon>Bacteria</taxon>
        <taxon>Bacillati</taxon>
        <taxon>Mycoplasmatota</taxon>
        <taxon>Mycoplasmoidales</taxon>
        <taxon>Mycoplasmoidaceae</taxon>
        <taxon>Ureaplasma</taxon>
    </lineage>
</organism>
<reference evidence="6 7" key="1">
    <citation type="submission" date="2014-02" db="EMBL/GenBank/DDBJ databases">
        <title>Genome sequence of Ureaplasma diversum strain 246.</title>
        <authorList>
            <person name="Sirand-Pugnet P."/>
            <person name="Breton M."/>
            <person name="Dordet-Frisoni E."/>
            <person name="Baranowski E."/>
            <person name="Barre A."/>
            <person name="Couture C."/>
            <person name="Dupuy V."/>
            <person name="Gaurivaud P."/>
            <person name="Jacob D."/>
            <person name="Lemaitre C."/>
            <person name="Manso-Silvan L."/>
            <person name="Nikolski M."/>
            <person name="Nouvel L.-X."/>
            <person name="Poumarat F."/>
            <person name="Tardy F."/>
            <person name="Thebault P."/>
            <person name="Theil S."/>
            <person name="Citti C."/>
            <person name="Thiaucourt F."/>
            <person name="Blanchard A."/>
        </authorList>
    </citation>
    <scope>NUCLEOTIDE SEQUENCE [LARGE SCALE GENOMIC DNA]</scope>
    <source>
        <strain evidence="6 7">NCTC 246</strain>
    </source>
</reference>
<dbReference type="GO" id="GO:0009007">
    <property type="term" value="F:site-specific DNA-methyltransferase (adenine-specific) activity"/>
    <property type="evidence" value="ECO:0007669"/>
    <property type="project" value="TreeGrafter"/>
</dbReference>
<evidence type="ECO:0000256" key="1">
    <source>
        <dbReference type="ARBA" id="ARBA00006594"/>
    </source>
</evidence>
<accession>A0A084F1K0</accession>
<dbReference type="Pfam" id="PF01555">
    <property type="entry name" value="N6_N4_Mtase"/>
    <property type="match status" value="1"/>
</dbReference>
<dbReference type="PANTHER" id="PTHR13370:SF3">
    <property type="entry name" value="TRNA (GUANINE(10)-N2)-METHYLTRANSFERASE HOMOLOG"/>
    <property type="match status" value="1"/>
</dbReference>
<dbReference type="OrthoDB" id="9800801at2"/>
<sequence>MIQLFNADAYSKINEFIKNGIKVDHIITDPPYNISQKNNFNTLKNPRKGVDFGSWDDGSFDLFSWIPKYSKILKRNGSMIIFCSYRYISYIIDALENESTGMVVKDVLIWQKSNPMPRNINRRYVQDMEFAIWAVKKNAKWTFNKPDSLPYLRGMFKYPVVFGKEKLNHPTQKSLKLMNQIIQIHTNPNDLILDPFMGSGTTGEAAISNGRDFIGIEYDKNYYSLAAKRLKFNNVGSEKSKK</sequence>
<comment type="caution">
    <text evidence="6">The sequence shown here is derived from an EMBL/GenBank/DDBJ whole genome shotgun (WGS) entry which is preliminary data.</text>
</comment>
<dbReference type="eggNOG" id="COG0863">
    <property type="taxonomic scope" value="Bacteria"/>
</dbReference>
<dbReference type="PROSITE" id="PS00092">
    <property type="entry name" value="N6_MTASE"/>
    <property type="match status" value="1"/>
</dbReference>
<dbReference type="PANTHER" id="PTHR13370">
    <property type="entry name" value="RNA METHYLASE-RELATED"/>
    <property type="match status" value="1"/>
</dbReference>
<dbReference type="SUPFAM" id="SSF53335">
    <property type="entry name" value="S-adenosyl-L-methionine-dependent methyltransferases"/>
    <property type="match status" value="1"/>
</dbReference>